<protein>
    <submittedName>
        <fullName evidence="1">Uncharacterized protein</fullName>
    </submittedName>
</protein>
<dbReference type="EMBL" id="JAPWDQ010000004">
    <property type="protein sequence ID" value="KAJ5488622.1"/>
    <property type="molecule type" value="Genomic_DNA"/>
</dbReference>
<accession>A0A9X0BXX4</accession>
<organism evidence="1 2">
    <name type="scientific">Penicillium diatomitis</name>
    <dbReference type="NCBI Taxonomy" id="2819901"/>
    <lineage>
        <taxon>Eukaryota</taxon>
        <taxon>Fungi</taxon>
        <taxon>Dikarya</taxon>
        <taxon>Ascomycota</taxon>
        <taxon>Pezizomycotina</taxon>
        <taxon>Eurotiomycetes</taxon>
        <taxon>Eurotiomycetidae</taxon>
        <taxon>Eurotiales</taxon>
        <taxon>Aspergillaceae</taxon>
        <taxon>Penicillium</taxon>
    </lineage>
</organism>
<evidence type="ECO:0000313" key="2">
    <source>
        <dbReference type="Proteomes" id="UP001148312"/>
    </source>
</evidence>
<evidence type="ECO:0000313" key="1">
    <source>
        <dbReference type="EMBL" id="KAJ5488622.1"/>
    </source>
</evidence>
<reference evidence="1" key="1">
    <citation type="submission" date="2022-12" db="EMBL/GenBank/DDBJ databases">
        <authorList>
            <person name="Petersen C."/>
        </authorList>
    </citation>
    <scope>NUCLEOTIDE SEQUENCE</scope>
    <source>
        <strain evidence="1">IBT 30728</strain>
    </source>
</reference>
<keyword evidence="2" id="KW-1185">Reference proteome</keyword>
<dbReference type="RefSeq" id="XP_056790655.1">
    <property type="nucleotide sequence ID" value="XM_056933114.1"/>
</dbReference>
<dbReference type="Proteomes" id="UP001148312">
    <property type="component" value="Unassembled WGS sequence"/>
</dbReference>
<gene>
    <name evidence="1" type="ORF">N7539_003512</name>
</gene>
<dbReference type="AlphaFoldDB" id="A0A9X0BXX4"/>
<proteinExistence type="predicted"/>
<name>A0A9X0BXX4_9EURO</name>
<reference evidence="1" key="2">
    <citation type="journal article" date="2023" name="IMA Fungus">
        <title>Comparative genomic study of the Penicillium genus elucidates a diverse pangenome and 15 lateral gene transfer events.</title>
        <authorList>
            <person name="Petersen C."/>
            <person name="Sorensen T."/>
            <person name="Nielsen M.R."/>
            <person name="Sondergaard T.E."/>
            <person name="Sorensen J.L."/>
            <person name="Fitzpatrick D.A."/>
            <person name="Frisvad J.C."/>
            <person name="Nielsen K.L."/>
        </authorList>
    </citation>
    <scope>NUCLEOTIDE SEQUENCE</scope>
    <source>
        <strain evidence="1">IBT 30728</strain>
    </source>
</reference>
<sequence>MVVDKTISDYLKSTNLEAQRLFILYYAGHGFVNDGNFCLGDQATFFSWNMIDYRLLTTQGHHDTEKVDVLAVVDCGYGGQIPRTWGSQSIQILAASAEVSNVRTKNQISFTRLLHRSAHALAQNPSSLANQRAISVITIFDHISKSF</sequence>
<comment type="caution">
    <text evidence="1">The sequence shown here is derived from an EMBL/GenBank/DDBJ whole genome shotgun (WGS) entry which is preliminary data.</text>
</comment>
<dbReference type="GeneID" id="81623363"/>